<keyword evidence="2" id="KW-1185">Reference proteome</keyword>
<accession>A0A1X7G3D2</accession>
<organism evidence="1 2">
    <name type="scientific">Trinickia caryophylli</name>
    <name type="common">Paraburkholderia caryophylli</name>
    <dbReference type="NCBI Taxonomy" id="28094"/>
    <lineage>
        <taxon>Bacteria</taxon>
        <taxon>Pseudomonadati</taxon>
        <taxon>Pseudomonadota</taxon>
        <taxon>Betaproteobacteria</taxon>
        <taxon>Burkholderiales</taxon>
        <taxon>Burkholderiaceae</taxon>
        <taxon>Trinickia</taxon>
    </lineage>
</organism>
<dbReference type="Proteomes" id="UP000192911">
    <property type="component" value="Unassembled WGS sequence"/>
</dbReference>
<proteinExistence type="predicted"/>
<dbReference type="AlphaFoldDB" id="A0A1X7G3D2"/>
<sequence>MAATRMDFHHYTHSAPGRCAFLPEFDGGRA</sequence>
<reference evidence="2" key="1">
    <citation type="submission" date="2017-04" db="EMBL/GenBank/DDBJ databases">
        <authorList>
            <person name="Varghese N."/>
            <person name="Submissions S."/>
        </authorList>
    </citation>
    <scope>NUCLEOTIDE SEQUENCE [LARGE SCALE GENOMIC DNA]</scope>
    <source>
        <strain evidence="2">Ballard 720</strain>
    </source>
</reference>
<dbReference type="EMBL" id="FXAH01000013">
    <property type="protein sequence ID" value="SMF63314.1"/>
    <property type="molecule type" value="Genomic_DNA"/>
</dbReference>
<gene>
    <name evidence="1" type="ORF">SAMN06295900_11389</name>
</gene>
<protein>
    <submittedName>
        <fullName evidence="1">Uncharacterized protein</fullName>
    </submittedName>
</protein>
<evidence type="ECO:0000313" key="2">
    <source>
        <dbReference type="Proteomes" id="UP000192911"/>
    </source>
</evidence>
<evidence type="ECO:0000313" key="1">
    <source>
        <dbReference type="EMBL" id="SMF63314.1"/>
    </source>
</evidence>
<name>A0A1X7G3D2_TRICW</name>